<evidence type="ECO:0000313" key="5">
    <source>
        <dbReference type="Proteomes" id="UP001152797"/>
    </source>
</evidence>
<protein>
    <submittedName>
        <fullName evidence="4">Peptide/nitrate transporter</fullName>
    </submittedName>
</protein>
<dbReference type="EMBL" id="CAMXCT010004456">
    <property type="protein sequence ID" value="CAI4009163.1"/>
    <property type="molecule type" value="Genomic_DNA"/>
</dbReference>
<dbReference type="Proteomes" id="UP001152797">
    <property type="component" value="Unassembled WGS sequence"/>
</dbReference>
<dbReference type="EMBL" id="CAMXCT020004456">
    <property type="protein sequence ID" value="CAL1162538.1"/>
    <property type="molecule type" value="Genomic_DNA"/>
</dbReference>
<feature type="non-terminal residue" evidence="2">
    <location>
        <position position="50"/>
    </location>
</feature>
<reference evidence="3" key="2">
    <citation type="submission" date="2024-04" db="EMBL/GenBank/DDBJ databases">
        <authorList>
            <person name="Chen Y."/>
            <person name="Shah S."/>
            <person name="Dougan E. K."/>
            <person name="Thang M."/>
            <person name="Chan C."/>
        </authorList>
    </citation>
    <scope>NUCLEOTIDE SEQUENCE [LARGE SCALE GENOMIC DNA]</scope>
</reference>
<sequence length="50" mass="5783">LFYDKDKYGMWRFVPLGCMQFIYTASTFMMFPTAFAFINRAGEGLDRGAV</sequence>
<feature type="transmembrane region" description="Helical" evidence="1">
    <location>
        <begin position="20"/>
        <end position="38"/>
    </location>
</feature>
<evidence type="ECO:0000256" key="1">
    <source>
        <dbReference type="SAM" id="Phobius"/>
    </source>
</evidence>
<keyword evidence="5" id="KW-1185">Reference proteome</keyword>
<evidence type="ECO:0000313" key="2">
    <source>
        <dbReference type="EMBL" id="CAI4009163.1"/>
    </source>
</evidence>
<dbReference type="AlphaFoldDB" id="A0A9P1GDN4"/>
<keyword evidence="1" id="KW-0472">Membrane</keyword>
<feature type="non-terminal residue" evidence="2">
    <location>
        <position position="1"/>
    </location>
</feature>
<keyword evidence="1" id="KW-0812">Transmembrane</keyword>
<keyword evidence="1" id="KW-1133">Transmembrane helix</keyword>
<reference evidence="2" key="1">
    <citation type="submission" date="2022-10" db="EMBL/GenBank/DDBJ databases">
        <authorList>
            <person name="Chen Y."/>
            <person name="Dougan E. K."/>
            <person name="Chan C."/>
            <person name="Rhodes N."/>
            <person name="Thang M."/>
        </authorList>
    </citation>
    <scope>NUCLEOTIDE SEQUENCE</scope>
</reference>
<evidence type="ECO:0000313" key="4">
    <source>
        <dbReference type="EMBL" id="CAL4796475.1"/>
    </source>
</evidence>
<name>A0A9P1GDN4_9DINO</name>
<organism evidence="2">
    <name type="scientific">Cladocopium goreaui</name>
    <dbReference type="NCBI Taxonomy" id="2562237"/>
    <lineage>
        <taxon>Eukaryota</taxon>
        <taxon>Sar</taxon>
        <taxon>Alveolata</taxon>
        <taxon>Dinophyceae</taxon>
        <taxon>Suessiales</taxon>
        <taxon>Symbiodiniaceae</taxon>
        <taxon>Cladocopium</taxon>
    </lineage>
</organism>
<comment type="caution">
    <text evidence="2">The sequence shown here is derived from an EMBL/GenBank/DDBJ whole genome shotgun (WGS) entry which is preliminary data.</text>
</comment>
<gene>
    <name evidence="2" type="ORF">C1SCF055_LOCUS34536</name>
</gene>
<proteinExistence type="predicted"/>
<evidence type="ECO:0000313" key="3">
    <source>
        <dbReference type="EMBL" id="CAL1162538.1"/>
    </source>
</evidence>
<accession>A0A9P1GDN4</accession>
<dbReference type="EMBL" id="CAMXCT030004456">
    <property type="protein sequence ID" value="CAL4796475.1"/>
    <property type="molecule type" value="Genomic_DNA"/>
</dbReference>